<evidence type="ECO:0000259" key="6">
    <source>
        <dbReference type="Pfam" id="PF05175"/>
    </source>
</evidence>
<dbReference type="PANTHER" id="PTHR18895:SF74">
    <property type="entry name" value="MTRF1L RELEASE FACTOR GLUTAMINE METHYLTRANSFERASE"/>
    <property type="match status" value="1"/>
</dbReference>
<name>A0A1Q2CM95_9ACTN</name>
<proteinExistence type="predicted"/>
<dbReference type="InterPro" id="IPR029063">
    <property type="entry name" value="SAM-dependent_MTases_sf"/>
</dbReference>
<dbReference type="KEGG" id="tes:BW730_06665"/>
<dbReference type="InterPro" id="IPR007848">
    <property type="entry name" value="Small_mtfrase_dom"/>
</dbReference>
<dbReference type="InterPro" id="IPR040758">
    <property type="entry name" value="PrmC_N"/>
</dbReference>
<dbReference type="InterPro" id="IPR004556">
    <property type="entry name" value="HemK-like"/>
</dbReference>
<keyword evidence="4" id="KW-0949">S-adenosyl-L-methionine</keyword>
<evidence type="ECO:0000313" key="8">
    <source>
        <dbReference type="EMBL" id="AQP47233.1"/>
    </source>
</evidence>
<dbReference type="SUPFAM" id="SSF53335">
    <property type="entry name" value="S-adenosyl-L-methionine-dependent methyltransferases"/>
    <property type="match status" value="1"/>
</dbReference>
<dbReference type="Gene3D" id="3.40.50.150">
    <property type="entry name" value="Vaccinia Virus protein VP39"/>
    <property type="match status" value="1"/>
</dbReference>
<evidence type="ECO:0000256" key="2">
    <source>
        <dbReference type="ARBA" id="ARBA00022603"/>
    </source>
</evidence>
<accession>A0A1Q2CM95</accession>
<protein>
    <recommendedName>
        <fullName evidence="1">peptide chain release factor N(5)-glutamine methyltransferase</fullName>
        <ecNumber evidence="1">2.1.1.297</ecNumber>
    </recommendedName>
</protein>
<evidence type="ECO:0000256" key="1">
    <source>
        <dbReference type="ARBA" id="ARBA00012771"/>
    </source>
</evidence>
<dbReference type="OrthoDB" id="9800643at2"/>
<dbReference type="PROSITE" id="PS00092">
    <property type="entry name" value="N6_MTASE"/>
    <property type="match status" value="1"/>
</dbReference>
<dbReference type="InterPro" id="IPR019874">
    <property type="entry name" value="RF_methyltr_PrmC"/>
</dbReference>
<dbReference type="GO" id="GO:0003676">
    <property type="term" value="F:nucleic acid binding"/>
    <property type="evidence" value="ECO:0007669"/>
    <property type="project" value="InterPro"/>
</dbReference>
<keyword evidence="9" id="KW-1185">Reference proteome</keyword>
<dbReference type="GO" id="GO:0032259">
    <property type="term" value="P:methylation"/>
    <property type="evidence" value="ECO:0007669"/>
    <property type="project" value="UniProtKB-KW"/>
</dbReference>
<dbReference type="GO" id="GO:0102559">
    <property type="term" value="F:peptide chain release factor N(5)-glutamine methyltransferase activity"/>
    <property type="evidence" value="ECO:0007669"/>
    <property type="project" value="UniProtKB-EC"/>
</dbReference>
<dbReference type="Pfam" id="PF05175">
    <property type="entry name" value="MTS"/>
    <property type="match status" value="1"/>
</dbReference>
<evidence type="ECO:0000313" key="9">
    <source>
        <dbReference type="Proteomes" id="UP000188145"/>
    </source>
</evidence>
<evidence type="ECO:0000259" key="7">
    <source>
        <dbReference type="Pfam" id="PF17827"/>
    </source>
</evidence>
<evidence type="ECO:0000256" key="3">
    <source>
        <dbReference type="ARBA" id="ARBA00022679"/>
    </source>
</evidence>
<dbReference type="Proteomes" id="UP000188145">
    <property type="component" value="Chromosome"/>
</dbReference>
<dbReference type="NCBIfam" id="TIGR00536">
    <property type="entry name" value="hemK_fam"/>
    <property type="match status" value="1"/>
</dbReference>
<organism evidence="8 9">
    <name type="scientific">Tessaracoccus aquimaris</name>
    <dbReference type="NCBI Taxonomy" id="1332264"/>
    <lineage>
        <taxon>Bacteria</taxon>
        <taxon>Bacillati</taxon>
        <taxon>Actinomycetota</taxon>
        <taxon>Actinomycetes</taxon>
        <taxon>Propionibacteriales</taxon>
        <taxon>Propionibacteriaceae</taxon>
        <taxon>Tessaracoccus</taxon>
    </lineage>
</organism>
<feature type="domain" description="Release factor glutamine methyltransferase N-terminal" evidence="7">
    <location>
        <begin position="11"/>
        <end position="73"/>
    </location>
</feature>
<gene>
    <name evidence="8" type="ORF">BW730_06665</name>
</gene>
<dbReference type="Pfam" id="PF17827">
    <property type="entry name" value="PrmC_N"/>
    <property type="match status" value="1"/>
</dbReference>
<dbReference type="NCBIfam" id="TIGR03534">
    <property type="entry name" value="RF_mod_PrmC"/>
    <property type="match status" value="1"/>
</dbReference>
<dbReference type="AlphaFoldDB" id="A0A1Q2CM95"/>
<dbReference type="Gene3D" id="1.10.8.10">
    <property type="entry name" value="DNA helicase RuvA subunit, C-terminal domain"/>
    <property type="match status" value="1"/>
</dbReference>
<evidence type="ECO:0000256" key="4">
    <source>
        <dbReference type="ARBA" id="ARBA00022691"/>
    </source>
</evidence>
<sequence length="279" mass="29576">MRVSEAAYELAVRLAKTGSPSPGPEARTIVAHVLGVEVSRLITVDGVTPEQQRLINELGERRAAGVPVQHLTGTAYFRHEILSVGPGVFIPRPETEVMVGWALDRLAERDSRVVVELCAGSGAISAAIGSEIGGVRLHAVELDPAAYRYLASNLEDYDADLRLGDMADAFGDLDGTVDLVIANPPYVPETMRPFLPSDVVDHDPSIALFSGPDGLDALRVLVGVAHRLLVPGGLVASEHDESHPDAVVELFTAAGFSDVTPHADLTGRARFVTAVKPLG</sequence>
<dbReference type="EC" id="2.1.1.297" evidence="1"/>
<dbReference type="PANTHER" id="PTHR18895">
    <property type="entry name" value="HEMK METHYLTRANSFERASE"/>
    <property type="match status" value="1"/>
</dbReference>
<dbReference type="InterPro" id="IPR050320">
    <property type="entry name" value="N5-glutamine_MTase"/>
</dbReference>
<keyword evidence="3 8" id="KW-0808">Transferase</keyword>
<evidence type="ECO:0000256" key="5">
    <source>
        <dbReference type="ARBA" id="ARBA00048391"/>
    </source>
</evidence>
<dbReference type="InterPro" id="IPR002052">
    <property type="entry name" value="DNA_methylase_N6_adenine_CS"/>
</dbReference>
<keyword evidence="2 8" id="KW-0489">Methyltransferase</keyword>
<feature type="domain" description="Methyltransferase small" evidence="6">
    <location>
        <begin position="103"/>
        <end position="187"/>
    </location>
</feature>
<comment type="catalytic activity">
    <reaction evidence="5">
        <text>L-glutaminyl-[peptide chain release factor] + S-adenosyl-L-methionine = N(5)-methyl-L-glutaminyl-[peptide chain release factor] + S-adenosyl-L-homocysteine + H(+)</text>
        <dbReference type="Rhea" id="RHEA:42896"/>
        <dbReference type="Rhea" id="RHEA-COMP:10271"/>
        <dbReference type="Rhea" id="RHEA-COMP:10272"/>
        <dbReference type="ChEBI" id="CHEBI:15378"/>
        <dbReference type="ChEBI" id="CHEBI:30011"/>
        <dbReference type="ChEBI" id="CHEBI:57856"/>
        <dbReference type="ChEBI" id="CHEBI:59789"/>
        <dbReference type="ChEBI" id="CHEBI:61891"/>
        <dbReference type="EC" id="2.1.1.297"/>
    </reaction>
</comment>
<dbReference type="CDD" id="cd02440">
    <property type="entry name" value="AdoMet_MTases"/>
    <property type="match status" value="1"/>
</dbReference>
<dbReference type="STRING" id="1332264.BW730_06665"/>
<reference evidence="9" key="1">
    <citation type="submission" date="2017-02" db="EMBL/GenBank/DDBJ databases">
        <title>Tessaracoccus aquaemaris sp. nov., isolated from the intestine of a Korean rockfish, Sebastes schlegelii, in a marine aquaculture pond.</title>
        <authorList>
            <person name="Tak E.J."/>
            <person name="Bae J.-W."/>
        </authorList>
    </citation>
    <scope>NUCLEOTIDE SEQUENCE [LARGE SCALE GENOMIC DNA]</scope>
    <source>
        <strain evidence="9">NSG39</strain>
    </source>
</reference>
<dbReference type="EMBL" id="CP019606">
    <property type="protein sequence ID" value="AQP47233.1"/>
    <property type="molecule type" value="Genomic_DNA"/>
</dbReference>